<dbReference type="InterPro" id="IPR029066">
    <property type="entry name" value="PLP-binding_barrel"/>
</dbReference>
<dbReference type="AlphaFoldDB" id="A0A248LFD7"/>
<keyword evidence="3" id="KW-0413">Isomerase</keyword>
<dbReference type="RefSeq" id="WP_088859916.1">
    <property type="nucleotide sequence ID" value="NZ_CP022115.1"/>
</dbReference>
<evidence type="ECO:0000313" key="6">
    <source>
        <dbReference type="Proteomes" id="UP000197424"/>
    </source>
</evidence>
<dbReference type="EMBL" id="CP022115">
    <property type="protein sequence ID" value="ASJ23126.1"/>
    <property type="molecule type" value="Genomic_DNA"/>
</dbReference>
<name>A0A248LFD7_9NEIS</name>
<accession>A0A248LFD7</accession>
<dbReference type="InterPro" id="IPR000821">
    <property type="entry name" value="Ala_racemase"/>
</dbReference>
<evidence type="ECO:0000256" key="1">
    <source>
        <dbReference type="ARBA" id="ARBA00001933"/>
    </source>
</evidence>
<dbReference type="CDD" id="cd06815">
    <property type="entry name" value="PLPDE_III_AR_like_1"/>
    <property type="match status" value="1"/>
</dbReference>
<dbReference type="GO" id="GO:0008784">
    <property type="term" value="F:alanine racemase activity"/>
    <property type="evidence" value="ECO:0007669"/>
    <property type="project" value="TreeGrafter"/>
</dbReference>
<comment type="cofactor">
    <cofactor evidence="1">
        <name>pyridoxal 5'-phosphate</name>
        <dbReference type="ChEBI" id="CHEBI:597326"/>
    </cofactor>
</comment>
<gene>
    <name evidence="5" type="ORF">LHGZ1_0295</name>
</gene>
<dbReference type="InterPro" id="IPR001608">
    <property type="entry name" value="Ala_racemase_N"/>
</dbReference>
<evidence type="ECO:0000313" key="5">
    <source>
        <dbReference type="EMBL" id="ASJ23126.1"/>
    </source>
</evidence>
<proteinExistence type="predicted"/>
<evidence type="ECO:0000256" key="3">
    <source>
        <dbReference type="ARBA" id="ARBA00023235"/>
    </source>
</evidence>
<dbReference type="SUPFAM" id="SSF51419">
    <property type="entry name" value="PLP-binding barrel"/>
    <property type="match status" value="1"/>
</dbReference>
<dbReference type="Pfam" id="PF01168">
    <property type="entry name" value="Ala_racemase_N"/>
    <property type="match status" value="1"/>
</dbReference>
<dbReference type="Gene3D" id="3.20.20.10">
    <property type="entry name" value="Alanine racemase"/>
    <property type="match status" value="1"/>
</dbReference>
<dbReference type="PANTHER" id="PTHR30511">
    <property type="entry name" value="ALANINE RACEMASE"/>
    <property type="match status" value="1"/>
</dbReference>
<dbReference type="GO" id="GO:0030170">
    <property type="term" value="F:pyridoxal phosphate binding"/>
    <property type="evidence" value="ECO:0007669"/>
    <property type="project" value="TreeGrafter"/>
</dbReference>
<feature type="domain" description="Alanine racemase N-terminal" evidence="4">
    <location>
        <begin position="10"/>
        <end position="227"/>
    </location>
</feature>
<dbReference type="OrthoDB" id="504078at2"/>
<sequence length="356" mass="37966">MSQTMPCLFVDLPVVRANTRAMVELCHASGIRPVGITKLACGAHLVAEALIDGGIDIIGDSRIGNLEKLQDLPARKLLLRIPSVSRAVDVVRYADLSLNSEPHTVRALSAAAVALGRTHGVIVMHDLGDLREGCFSADDTVALARLVTELPGLELEGLGTNLACYGGVEPTTENQQQLVDLARRIERELGVQLRTVSGASSAALPLLLRGGLPAGINQLRLGASLLMGIGLNDDPIPGTRQDTMRLAVEIVELKFKPSVPVNSTALDAFGHKPEFEDLGIRQRAICAIGKQDVNFADLTPLDPAVRIIGGSSDHLIVDVTDASQPCQVGDALYFSLSYGGALQCMTSEYVRKEFLH</sequence>
<protein>
    <submittedName>
        <fullName evidence="5">Alanine racemase domain-containing protein</fullName>
    </submittedName>
</protein>
<dbReference type="PANTHER" id="PTHR30511:SF3">
    <property type="entry name" value="LYSINE RACEMASE"/>
    <property type="match status" value="1"/>
</dbReference>
<dbReference type="GO" id="GO:0005829">
    <property type="term" value="C:cytosol"/>
    <property type="evidence" value="ECO:0007669"/>
    <property type="project" value="TreeGrafter"/>
</dbReference>
<keyword evidence="2" id="KW-0663">Pyridoxal phosphate</keyword>
<organism evidence="5 6">
    <name type="scientific">Laribacter hongkongensis</name>
    <dbReference type="NCBI Taxonomy" id="168471"/>
    <lineage>
        <taxon>Bacteria</taxon>
        <taxon>Pseudomonadati</taxon>
        <taxon>Pseudomonadota</taxon>
        <taxon>Betaproteobacteria</taxon>
        <taxon>Neisseriales</taxon>
        <taxon>Aquaspirillaceae</taxon>
        <taxon>Laribacter</taxon>
    </lineage>
</organism>
<evidence type="ECO:0000256" key="2">
    <source>
        <dbReference type="ARBA" id="ARBA00022898"/>
    </source>
</evidence>
<reference evidence="6" key="1">
    <citation type="submission" date="2017-06" db="EMBL/GenBank/DDBJ databases">
        <title>Whole genome sequence of Laribacter hongkongensis LHGZ1.</title>
        <authorList>
            <person name="Chen D."/>
            <person name="Wu H."/>
            <person name="Chen J."/>
        </authorList>
    </citation>
    <scope>NUCLEOTIDE SEQUENCE [LARGE SCALE GENOMIC DNA]</scope>
    <source>
        <strain evidence="6">LHGZ1</strain>
    </source>
</reference>
<dbReference type="Proteomes" id="UP000197424">
    <property type="component" value="Chromosome"/>
</dbReference>
<evidence type="ECO:0000259" key="4">
    <source>
        <dbReference type="Pfam" id="PF01168"/>
    </source>
</evidence>